<dbReference type="EMBL" id="QWVT01000006">
    <property type="protein sequence ID" value="RID88456.1"/>
    <property type="molecule type" value="Genomic_DNA"/>
</dbReference>
<sequence length="68" mass="8009">MFSSFHYFVLGSIEIKNAHRPGMDNERMKQSLEDSTKFHISQKCEFGQYNGYTIVYQLDIFGVNTDFF</sequence>
<evidence type="ECO:0000313" key="2">
    <source>
        <dbReference type="Proteomes" id="UP000265816"/>
    </source>
</evidence>
<dbReference type="Proteomes" id="UP000265816">
    <property type="component" value="Unassembled WGS sequence"/>
</dbReference>
<protein>
    <submittedName>
        <fullName evidence="1">Uncharacterized protein</fullName>
    </submittedName>
</protein>
<reference evidence="1 2" key="1">
    <citation type="submission" date="2018-08" db="EMBL/GenBank/DDBJ databases">
        <title>Bacillus jemisoniae sp. nov., Bacillus chryseoplanitiae sp. nov., Bacillus resnikiae sp. nov., and Bacillus frankliniae sp. nov., isolated from Viking spacecraft and associated surfaces.</title>
        <authorList>
            <person name="Seuylemezian A."/>
            <person name="Vaishampayan P."/>
        </authorList>
    </citation>
    <scope>NUCLEOTIDE SEQUENCE [LARGE SCALE GENOMIC DNA]</scope>
    <source>
        <strain evidence="1 2">JJ-247</strain>
    </source>
</reference>
<dbReference type="AlphaFoldDB" id="A0A398BM29"/>
<gene>
    <name evidence="1" type="ORF">D1970_01780</name>
</gene>
<name>A0A398BM29_9BACI</name>
<proteinExistence type="predicted"/>
<organism evidence="1 2">
    <name type="scientific">Mesobacillus zeae</name>
    <dbReference type="NCBI Taxonomy" id="1917180"/>
    <lineage>
        <taxon>Bacteria</taxon>
        <taxon>Bacillati</taxon>
        <taxon>Bacillota</taxon>
        <taxon>Bacilli</taxon>
        <taxon>Bacillales</taxon>
        <taxon>Bacillaceae</taxon>
        <taxon>Mesobacillus</taxon>
    </lineage>
</organism>
<comment type="caution">
    <text evidence="1">The sequence shown here is derived from an EMBL/GenBank/DDBJ whole genome shotgun (WGS) entry which is preliminary data.</text>
</comment>
<evidence type="ECO:0000313" key="1">
    <source>
        <dbReference type="EMBL" id="RID88456.1"/>
    </source>
</evidence>
<accession>A0A398BM29</accession>
<keyword evidence="2" id="KW-1185">Reference proteome</keyword>